<organism evidence="2">
    <name type="scientific">marine sediment metagenome</name>
    <dbReference type="NCBI Taxonomy" id="412755"/>
    <lineage>
        <taxon>unclassified sequences</taxon>
        <taxon>metagenomes</taxon>
        <taxon>ecological metagenomes</taxon>
    </lineage>
</organism>
<evidence type="ECO:0000256" key="1">
    <source>
        <dbReference type="SAM" id="MobiDB-lite"/>
    </source>
</evidence>
<sequence length="442" mass="48334">MSEPTGALTFYGLILRVAREAGIAYHGADGDEPAMIPVDYHDFELCKRVVNDGIRMFIADAPPKGWRWMRRIMSVSLTATRITGTADSASATTIVDATLATTYDSNGDLDDYWCYILTGTGAGSYAQIASYTATGTPGECTVADWLDQYGNPGGTNPAADSTFAITPIETVGGDITRYPLPENFGGEVDGQIKYEADSTHGTHIEWRDESLIRARQTVTTFTNYPHRAAIRPLEYGSNSFGPKRRFEFIIDYKPSAAEVVEFPYTLFFDELRMVAGLASGGSATTLVDSSFANYYPLDYFKDDWKCYVISGTGRNARGIVTGFTGTSFTVAVADWLAIDDSTASATDATDGDAYYLEPLSNLHPAGFRFDQAILAACLAQAETDIEDVASNFMQKYMQKALLKAYAIDTRSAPRKLGSMNEPTERSYGRQHGRLDATTDHDI</sequence>
<gene>
    <name evidence="2" type="ORF">LCGC14_0359930</name>
</gene>
<dbReference type="AlphaFoldDB" id="A0A0F9TE29"/>
<protein>
    <submittedName>
        <fullName evidence="2">Uncharacterized protein</fullName>
    </submittedName>
</protein>
<feature type="compositionally biased region" description="Basic and acidic residues" evidence="1">
    <location>
        <begin position="422"/>
        <end position="442"/>
    </location>
</feature>
<dbReference type="EMBL" id="LAZR01000278">
    <property type="protein sequence ID" value="KKN77434.1"/>
    <property type="molecule type" value="Genomic_DNA"/>
</dbReference>
<name>A0A0F9TE29_9ZZZZ</name>
<proteinExistence type="predicted"/>
<comment type="caution">
    <text evidence="2">The sequence shown here is derived from an EMBL/GenBank/DDBJ whole genome shotgun (WGS) entry which is preliminary data.</text>
</comment>
<feature type="region of interest" description="Disordered" evidence="1">
    <location>
        <begin position="413"/>
        <end position="442"/>
    </location>
</feature>
<evidence type="ECO:0000313" key="2">
    <source>
        <dbReference type="EMBL" id="KKN77434.1"/>
    </source>
</evidence>
<reference evidence="2" key="1">
    <citation type="journal article" date="2015" name="Nature">
        <title>Complex archaea that bridge the gap between prokaryotes and eukaryotes.</title>
        <authorList>
            <person name="Spang A."/>
            <person name="Saw J.H."/>
            <person name="Jorgensen S.L."/>
            <person name="Zaremba-Niedzwiedzka K."/>
            <person name="Martijn J."/>
            <person name="Lind A.E."/>
            <person name="van Eijk R."/>
            <person name="Schleper C."/>
            <person name="Guy L."/>
            <person name="Ettema T.J."/>
        </authorList>
    </citation>
    <scope>NUCLEOTIDE SEQUENCE</scope>
</reference>
<accession>A0A0F9TE29</accession>